<comment type="caution">
    <text evidence="3">The sequence shown here is derived from an EMBL/GenBank/DDBJ whole genome shotgun (WGS) entry which is preliminary data.</text>
</comment>
<accession>A0A1X2H1D4</accession>
<evidence type="ECO:0000313" key="4">
    <source>
        <dbReference type="Proteomes" id="UP000242180"/>
    </source>
</evidence>
<dbReference type="STRING" id="13706.A0A1X2H1D4"/>
<evidence type="ECO:0000256" key="1">
    <source>
        <dbReference type="SAM" id="Coils"/>
    </source>
</evidence>
<evidence type="ECO:0000313" key="3">
    <source>
        <dbReference type="EMBL" id="ORY91240.1"/>
    </source>
</evidence>
<feature type="coiled-coil region" evidence="1">
    <location>
        <begin position="77"/>
        <end position="104"/>
    </location>
</feature>
<proteinExistence type="predicted"/>
<gene>
    <name evidence="3" type="ORF">BCR43DRAFT_100969</name>
</gene>
<dbReference type="Proteomes" id="UP000242180">
    <property type="component" value="Unassembled WGS sequence"/>
</dbReference>
<dbReference type="PANTHER" id="PTHR37849">
    <property type="entry name" value="YALI0E11605P"/>
    <property type="match status" value="1"/>
</dbReference>
<keyword evidence="2" id="KW-0472">Membrane</keyword>
<dbReference type="PANTHER" id="PTHR37849:SF1">
    <property type="entry name" value="YALI0E11605P"/>
    <property type="match status" value="1"/>
</dbReference>
<dbReference type="EMBL" id="MCGN01000011">
    <property type="protein sequence ID" value="ORY91240.1"/>
    <property type="molecule type" value="Genomic_DNA"/>
</dbReference>
<reference evidence="3 4" key="1">
    <citation type="submission" date="2016-07" db="EMBL/GenBank/DDBJ databases">
        <title>Pervasive Adenine N6-methylation of Active Genes in Fungi.</title>
        <authorList>
            <consortium name="DOE Joint Genome Institute"/>
            <person name="Mondo S.J."/>
            <person name="Dannebaum R.O."/>
            <person name="Kuo R.C."/>
            <person name="Labutti K."/>
            <person name="Haridas S."/>
            <person name="Kuo A."/>
            <person name="Salamov A."/>
            <person name="Ahrendt S.R."/>
            <person name="Lipzen A."/>
            <person name="Sullivan W."/>
            <person name="Andreopoulos W.B."/>
            <person name="Clum A."/>
            <person name="Lindquist E."/>
            <person name="Daum C."/>
            <person name="Ramamoorthy G.K."/>
            <person name="Gryganskyi A."/>
            <person name="Culley D."/>
            <person name="Magnuson J.K."/>
            <person name="James T.Y."/>
            <person name="O'Malley M.A."/>
            <person name="Stajich J.E."/>
            <person name="Spatafora J.W."/>
            <person name="Visel A."/>
            <person name="Grigoriev I.V."/>
        </authorList>
    </citation>
    <scope>NUCLEOTIDE SEQUENCE [LARGE SCALE GENOMIC DNA]</scope>
    <source>
        <strain evidence="3 4">NRRL 2496</strain>
    </source>
</reference>
<keyword evidence="4" id="KW-1185">Reference proteome</keyword>
<dbReference type="AlphaFoldDB" id="A0A1X2H1D4"/>
<feature type="transmembrane region" description="Helical" evidence="2">
    <location>
        <begin position="41"/>
        <end position="59"/>
    </location>
</feature>
<keyword evidence="2" id="KW-1133">Transmembrane helix</keyword>
<keyword evidence="1" id="KW-0175">Coiled coil</keyword>
<evidence type="ECO:0000256" key="2">
    <source>
        <dbReference type="SAM" id="Phobius"/>
    </source>
</evidence>
<dbReference type="OMA" id="AHVWGIQ"/>
<protein>
    <submittedName>
        <fullName evidence="3">Uncharacterized protein</fullName>
    </submittedName>
</protein>
<dbReference type="OrthoDB" id="5331396at2759"/>
<organism evidence="3 4">
    <name type="scientific">Syncephalastrum racemosum</name>
    <name type="common">Filamentous fungus</name>
    <dbReference type="NCBI Taxonomy" id="13706"/>
    <lineage>
        <taxon>Eukaryota</taxon>
        <taxon>Fungi</taxon>
        <taxon>Fungi incertae sedis</taxon>
        <taxon>Mucoromycota</taxon>
        <taxon>Mucoromycotina</taxon>
        <taxon>Mucoromycetes</taxon>
        <taxon>Mucorales</taxon>
        <taxon>Syncephalastraceae</taxon>
        <taxon>Syncephalastrum</taxon>
    </lineage>
</organism>
<dbReference type="InParanoid" id="A0A1X2H1D4"/>
<name>A0A1X2H1D4_SYNRA</name>
<sequence>MNALIRASPRILSRSARASPRQRLYSTEVEKKKVGAVRGGLLGFLSGVTLAGGVGYYYLLEEYNSASASLLNSVQELQSSTEKVREYARKIEAVDKDVSKLKDSTASAQQLNELKTEFRKLYDTLNYEHLELKAHVWGLEQDMNKIGAPKQQQQQQQQ</sequence>
<keyword evidence="2" id="KW-0812">Transmembrane</keyword>